<dbReference type="SMART" id="SM00862">
    <property type="entry name" value="Trans_reg_C"/>
    <property type="match status" value="1"/>
</dbReference>
<comment type="caution">
    <text evidence="2">The sequence shown here is derived from an EMBL/GenBank/DDBJ whole genome shotgun (WGS) entry which is preliminary data.</text>
</comment>
<dbReference type="InterPro" id="IPR016032">
    <property type="entry name" value="Sig_transdc_resp-reg_C-effctor"/>
</dbReference>
<dbReference type="OrthoDB" id="9803970at2"/>
<dbReference type="GO" id="GO:0006355">
    <property type="term" value="P:regulation of DNA-templated transcription"/>
    <property type="evidence" value="ECO:0007669"/>
    <property type="project" value="InterPro"/>
</dbReference>
<dbReference type="InterPro" id="IPR036388">
    <property type="entry name" value="WH-like_DNA-bd_sf"/>
</dbReference>
<dbReference type="EMBL" id="JQAN02000010">
    <property type="protein sequence ID" value="PPD58051.1"/>
    <property type="molecule type" value="Genomic_DNA"/>
</dbReference>
<dbReference type="PANTHER" id="PTHR48111">
    <property type="entry name" value="REGULATOR OF RPOS"/>
    <property type="match status" value="1"/>
</dbReference>
<organism evidence="2 3">
    <name type="scientific">Dehalogenimonas etheniformans</name>
    <dbReference type="NCBI Taxonomy" id="1536648"/>
    <lineage>
        <taxon>Bacteria</taxon>
        <taxon>Bacillati</taxon>
        <taxon>Chloroflexota</taxon>
        <taxon>Dehalococcoidia</taxon>
        <taxon>Dehalococcoidales</taxon>
        <taxon>Dehalococcoidaceae</taxon>
        <taxon>Dehalogenimonas</taxon>
    </lineage>
</organism>
<accession>A0A2P5P6W9</accession>
<evidence type="ECO:0000313" key="2">
    <source>
        <dbReference type="EMBL" id="PPD58051.1"/>
    </source>
</evidence>
<dbReference type="PANTHER" id="PTHR48111:SF50">
    <property type="entry name" value="KDP OPERON TRANSCRIPTIONAL REGULATORY PROTEIN KDPE"/>
    <property type="match status" value="1"/>
</dbReference>
<keyword evidence="1 2" id="KW-0238">DNA-binding</keyword>
<dbReference type="SUPFAM" id="SSF52172">
    <property type="entry name" value="CheY-like"/>
    <property type="match status" value="1"/>
</dbReference>
<dbReference type="PROSITE" id="PS51755">
    <property type="entry name" value="OMPR_PHOB"/>
    <property type="match status" value="1"/>
</dbReference>
<dbReference type="Gene3D" id="6.10.250.690">
    <property type="match status" value="1"/>
</dbReference>
<keyword evidence="3" id="KW-1185">Reference proteome</keyword>
<dbReference type="GO" id="GO:0032993">
    <property type="term" value="C:protein-DNA complex"/>
    <property type="evidence" value="ECO:0007669"/>
    <property type="project" value="TreeGrafter"/>
</dbReference>
<dbReference type="InterPro" id="IPR011006">
    <property type="entry name" value="CheY-like_superfamily"/>
</dbReference>
<dbReference type="RefSeq" id="WP_102331060.1">
    <property type="nucleotide sequence ID" value="NZ_CP058566.2"/>
</dbReference>
<sequence length="236" mass="26736">MRFLVIEPVRADLEAINSIFKMCWHGILIIAAHTGAEAWETIEKRLPDLIILDLTMPDIDSFEMVKSVRLFSSVPLIVIDANQNESSLVRSFELGADDYLIKPLRPLELLARTKSLMRRISTNRNDQILVAGMLRLHASLHMAYLGDKEVALTRTEHVILRHLVENMGNTVSHRSIAQKVWGDDSVDSSASLRVYIEHIRKKLGDNSRCPSLILTETGFGYRLIPPETRVNEPVMV</sequence>
<dbReference type="InterPro" id="IPR039420">
    <property type="entry name" value="WalR-like"/>
</dbReference>
<dbReference type="GO" id="GO:0000156">
    <property type="term" value="F:phosphorelay response regulator activity"/>
    <property type="evidence" value="ECO:0007669"/>
    <property type="project" value="TreeGrafter"/>
</dbReference>
<dbReference type="PROSITE" id="PS50110">
    <property type="entry name" value="RESPONSE_REGULATORY"/>
    <property type="match status" value="1"/>
</dbReference>
<dbReference type="SUPFAM" id="SSF46894">
    <property type="entry name" value="C-terminal effector domain of the bipartite response regulators"/>
    <property type="match status" value="1"/>
</dbReference>
<dbReference type="CDD" id="cd00383">
    <property type="entry name" value="trans_reg_C"/>
    <property type="match status" value="1"/>
</dbReference>
<dbReference type="Gene3D" id="3.40.50.2300">
    <property type="match status" value="1"/>
</dbReference>
<evidence type="ECO:0000313" key="3">
    <source>
        <dbReference type="Proteomes" id="UP000235653"/>
    </source>
</evidence>
<reference evidence="2 3" key="1">
    <citation type="journal article" date="2017" name="ISME J.">
        <title>Grape pomace compost harbors organohalide-respiring Dehalogenimonas species with novel reductive dehalogenase genes.</title>
        <authorList>
            <person name="Yang Y."/>
            <person name="Higgins S.A."/>
            <person name="Yan J."/>
            <person name="Simsir B."/>
            <person name="Chourey K."/>
            <person name="Iyer R."/>
            <person name="Hettich R.L."/>
            <person name="Baldwin B."/>
            <person name="Ogles D.M."/>
            <person name="Loffler F.E."/>
        </authorList>
    </citation>
    <scope>NUCLEOTIDE SEQUENCE [LARGE SCALE GENOMIC DNA]</scope>
    <source>
        <strain evidence="2 3">GP</strain>
    </source>
</reference>
<dbReference type="InterPro" id="IPR001867">
    <property type="entry name" value="OmpR/PhoB-type_DNA-bd"/>
</dbReference>
<protein>
    <submittedName>
        <fullName evidence="2">DNA-binding response regulator</fullName>
    </submittedName>
</protein>
<dbReference type="Gene3D" id="1.10.10.10">
    <property type="entry name" value="Winged helix-like DNA-binding domain superfamily/Winged helix DNA-binding domain"/>
    <property type="match status" value="1"/>
</dbReference>
<dbReference type="AlphaFoldDB" id="A0A2P5P6W9"/>
<dbReference type="Pfam" id="PF00486">
    <property type="entry name" value="Trans_reg_C"/>
    <property type="match status" value="1"/>
</dbReference>
<dbReference type="Proteomes" id="UP000235653">
    <property type="component" value="Unassembled WGS sequence"/>
</dbReference>
<gene>
    <name evidence="2" type="ORF">JP09_007115</name>
</gene>
<dbReference type="SMART" id="SM00448">
    <property type="entry name" value="REC"/>
    <property type="match status" value="1"/>
</dbReference>
<dbReference type="GO" id="GO:0005829">
    <property type="term" value="C:cytosol"/>
    <property type="evidence" value="ECO:0007669"/>
    <property type="project" value="TreeGrafter"/>
</dbReference>
<dbReference type="InterPro" id="IPR001789">
    <property type="entry name" value="Sig_transdc_resp-reg_receiver"/>
</dbReference>
<evidence type="ECO:0000256" key="1">
    <source>
        <dbReference type="ARBA" id="ARBA00023125"/>
    </source>
</evidence>
<dbReference type="Pfam" id="PF00072">
    <property type="entry name" value="Response_reg"/>
    <property type="match status" value="1"/>
</dbReference>
<dbReference type="GO" id="GO:0000976">
    <property type="term" value="F:transcription cis-regulatory region binding"/>
    <property type="evidence" value="ECO:0007669"/>
    <property type="project" value="TreeGrafter"/>
</dbReference>
<name>A0A2P5P6W9_9CHLR</name>
<proteinExistence type="predicted"/>